<keyword evidence="3" id="KW-1185">Reference proteome</keyword>
<dbReference type="AlphaFoldDB" id="A0A9D4S095"/>
<protein>
    <submittedName>
        <fullName evidence="2">Uncharacterized protein</fullName>
    </submittedName>
</protein>
<reference evidence="2" key="1">
    <citation type="journal article" date="2019" name="bioRxiv">
        <title>The Genome of the Zebra Mussel, Dreissena polymorpha: A Resource for Invasive Species Research.</title>
        <authorList>
            <person name="McCartney M.A."/>
            <person name="Auch B."/>
            <person name="Kono T."/>
            <person name="Mallez S."/>
            <person name="Zhang Y."/>
            <person name="Obille A."/>
            <person name="Becker A."/>
            <person name="Abrahante J.E."/>
            <person name="Garbe J."/>
            <person name="Badalamenti J.P."/>
            <person name="Herman A."/>
            <person name="Mangelson H."/>
            <person name="Liachko I."/>
            <person name="Sullivan S."/>
            <person name="Sone E.D."/>
            <person name="Koren S."/>
            <person name="Silverstein K.A.T."/>
            <person name="Beckman K.B."/>
            <person name="Gohl D.M."/>
        </authorList>
    </citation>
    <scope>NUCLEOTIDE SEQUENCE</scope>
    <source>
        <strain evidence="2">Duluth1</strain>
        <tissue evidence="2">Whole animal</tissue>
    </source>
</reference>
<dbReference type="EMBL" id="JAIWYP010000001">
    <property type="protein sequence ID" value="KAH3885598.1"/>
    <property type="molecule type" value="Genomic_DNA"/>
</dbReference>
<comment type="caution">
    <text evidence="2">The sequence shown here is derived from an EMBL/GenBank/DDBJ whole genome shotgun (WGS) entry which is preliminary data.</text>
</comment>
<evidence type="ECO:0000313" key="3">
    <source>
        <dbReference type="Proteomes" id="UP000828390"/>
    </source>
</evidence>
<evidence type="ECO:0000313" key="2">
    <source>
        <dbReference type="EMBL" id="KAH3885598.1"/>
    </source>
</evidence>
<accession>A0A9D4S095</accession>
<proteinExistence type="predicted"/>
<feature type="compositionally biased region" description="Polar residues" evidence="1">
    <location>
        <begin position="296"/>
        <end position="308"/>
    </location>
</feature>
<evidence type="ECO:0000256" key="1">
    <source>
        <dbReference type="SAM" id="MobiDB-lite"/>
    </source>
</evidence>
<organism evidence="2 3">
    <name type="scientific">Dreissena polymorpha</name>
    <name type="common">Zebra mussel</name>
    <name type="synonym">Mytilus polymorpha</name>
    <dbReference type="NCBI Taxonomy" id="45954"/>
    <lineage>
        <taxon>Eukaryota</taxon>
        <taxon>Metazoa</taxon>
        <taxon>Spiralia</taxon>
        <taxon>Lophotrochozoa</taxon>
        <taxon>Mollusca</taxon>
        <taxon>Bivalvia</taxon>
        <taxon>Autobranchia</taxon>
        <taxon>Heteroconchia</taxon>
        <taxon>Euheterodonta</taxon>
        <taxon>Imparidentia</taxon>
        <taxon>Neoheterodontei</taxon>
        <taxon>Myida</taxon>
        <taxon>Dreissenoidea</taxon>
        <taxon>Dreissenidae</taxon>
        <taxon>Dreissena</taxon>
    </lineage>
</organism>
<gene>
    <name evidence="2" type="ORF">DPMN_009593</name>
</gene>
<sequence>MIGQKNVTSRVLTSFFTIYIYENAPPPCSHVFYDDWATIVTSRVFTRTTGGHTNIFTNFKLNRGIIGTNLLTKFHDDRTRNPNKPNFPAHWRPCFSTDKNHFEIIRHIIKQTFLQSYMKIGHEIFERVRCIIGTNLLTKFHKDRTRNVASKAFTRKTALCPLAAMFFQRTGTTFELTNISLKQTFSQVHEDWALKCDLHFRTLSKYHCYKYLTKFHEDRTRNVASRVFTNTWTDDGRTDVRRTKTDKKSSPEQSVDKNYTRQTDRQTHRPDQTTPDQTTPDKTEQDKTRQGKTRQTDIVNMPTYTSDTPCELLG</sequence>
<feature type="compositionally biased region" description="Basic and acidic residues" evidence="1">
    <location>
        <begin position="279"/>
        <end position="289"/>
    </location>
</feature>
<name>A0A9D4S095_DREPO</name>
<feature type="region of interest" description="Disordered" evidence="1">
    <location>
        <begin position="235"/>
        <end position="314"/>
    </location>
</feature>
<reference evidence="2" key="2">
    <citation type="submission" date="2020-11" db="EMBL/GenBank/DDBJ databases">
        <authorList>
            <person name="McCartney M.A."/>
            <person name="Auch B."/>
            <person name="Kono T."/>
            <person name="Mallez S."/>
            <person name="Becker A."/>
            <person name="Gohl D.M."/>
            <person name="Silverstein K.A.T."/>
            <person name="Koren S."/>
            <person name="Bechman K.B."/>
            <person name="Herman A."/>
            <person name="Abrahante J.E."/>
            <person name="Garbe J."/>
        </authorList>
    </citation>
    <scope>NUCLEOTIDE SEQUENCE</scope>
    <source>
        <strain evidence="2">Duluth1</strain>
        <tissue evidence="2">Whole animal</tissue>
    </source>
</reference>
<feature type="compositionally biased region" description="Basic and acidic residues" evidence="1">
    <location>
        <begin position="235"/>
        <end position="271"/>
    </location>
</feature>
<dbReference type="Proteomes" id="UP000828390">
    <property type="component" value="Unassembled WGS sequence"/>
</dbReference>